<comment type="subcellular location">
    <subcellularLocation>
        <location evidence="1">Membrane</location>
        <topology evidence="1">Multi-pass membrane protein</topology>
    </subcellularLocation>
</comment>
<dbReference type="RefSeq" id="WP_255414734.1">
    <property type="nucleotide sequence ID" value="NZ_JAACIO010000079.1"/>
</dbReference>
<evidence type="ECO:0000313" key="9">
    <source>
        <dbReference type="Proteomes" id="UP000263486"/>
    </source>
</evidence>
<dbReference type="Pfam" id="PF03600">
    <property type="entry name" value="CitMHS"/>
    <property type="match status" value="1"/>
</dbReference>
<keyword evidence="9" id="KW-1185">Reference proteome</keyword>
<dbReference type="Proteomes" id="UP000263486">
    <property type="component" value="Unassembled WGS sequence"/>
</dbReference>
<evidence type="ECO:0000256" key="3">
    <source>
        <dbReference type="ARBA" id="ARBA00022692"/>
    </source>
</evidence>
<evidence type="ECO:0000256" key="6">
    <source>
        <dbReference type="SAM" id="Phobius"/>
    </source>
</evidence>
<feature type="domain" description="Citrate transporter-like" evidence="7">
    <location>
        <begin position="6"/>
        <end position="127"/>
    </location>
</feature>
<sequence length="128" mass="14143">DASRSLKNIRLLQESATIFALVIFGFLMNNFIDKGLAIMALSGAVVLILVTKREPMEVFKHVEWDTLFFFMGLFMLIQGIEATGLVDIVGHNIVKYTRGNFPLAVSMIMWVSALFTSVIGNVANAAMV</sequence>
<keyword evidence="2" id="KW-0813">Transport</keyword>
<keyword evidence="4 6" id="KW-1133">Transmembrane helix</keyword>
<keyword evidence="5 6" id="KW-0472">Membrane</keyword>
<dbReference type="PANTHER" id="PTHR43568:SF1">
    <property type="entry name" value="P PROTEIN"/>
    <property type="match status" value="1"/>
</dbReference>
<feature type="transmembrane region" description="Helical" evidence="6">
    <location>
        <begin position="62"/>
        <end position="80"/>
    </location>
</feature>
<evidence type="ECO:0000259" key="7">
    <source>
        <dbReference type="Pfam" id="PF03600"/>
    </source>
</evidence>
<dbReference type="InterPro" id="IPR051475">
    <property type="entry name" value="Diverse_Ion_Transporter"/>
</dbReference>
<keyword evidence="3 6" id="KW-0812">Transmembrane</keyword>
<evidence type="ECO:0000256" key="2">
    <source>
        <dbReference type="ARBA" id="ARBA00022448"/>
    </source>
</evidence>
<evidence type="ECO:0000256" key="1">
    <source>
        <dbReference type="ARBA" id="ARBA00004141"/>
    </source>
</evidence>
<evidence type="ECO:0000313" key="8">
    <source>
        <dbReference type="EMBL" id="REI39205.1"/>
    </source>
</evidence>
<feature type="non-terminal residue" evidence="8">
    <location>
        <position position="128"/>
    </location>
</feature>
<proteinExistence type="predicted"/>
<dbReference type="PANTHER" id="PTHR43568">
    <property type="entry name" value="P PROTEIN"/>
    <property type="match status" value="1"/>
</dbReference>
<evidence type="ECO:0000256" key="5">
    <source>
        <dbReference type="ARBA" id="ARBA00023136"/>
    </source>
</evidence>
<reference evidence="8 9" key="1">
    <citation type="submission" date="2018-08" db="EMBL/GenBank/DDBJ databases">
        <title>Draft genome sequence of Psychrilyobacter sp. strain SD5 isolated from Black Sea water.</title>
        <authorList>
            <person name="Yadav S."/>
            <person name="Villanueva L."/>
            <person name="Damste J.S.S."/>
        </authorList>
    </citation>
    <scope>NUCLEOTIDE SEQUENCE [LARGE SCALE GENOMIC DNA]</scope>
    <source>
        <strain evidence="8 9">SD5</strain>
    </source>
</reference>
<feature type="transmembrane region" description="Helical" evidence="6">
    <location>
        <begin position="100"/>
        <end position="123"/>
    </location>
</feature>
<organism evidence="8 9">
    <name type="scientific">Psychrilyobacter piezotolerans</name>
    <dbReference type="NCBI Taxonomy" id="2293438"/>
    <lineage>
        <taxon>Bacteria</taxon>
        <taxon>Fusobacteriati</taxon>
        <taxon>Fusobacteriota</taxon>
        <taxon>Fusobacteriia</taxon>
        <taxon>Fusobacteriales</taxon>
        <taxon>Fusobacteriaceae</taxon>
        <taxon>Psychrilyobacter</taxon>
    </lineage>
</organism>
<dbReference type="InterPro" id="IPR004680">
    <property type="entry name" value="Cit_transptr-like_dom"/>
</dbReference>
<gene>
    <name evidence="8" type="ORF">DYH56_15755</name>
</gene>
<feature type="non-terminal residue" evidence="8">
    <location>
        <position position="1"/>
    </location>
</feature>
<accession>A0ABX9KCP7</accession>
<comment type="caution">
    <text evidence="8">The sequence shown here is derived from an EMBL/GenBank/DDBJ whole genome shotgun (WGS) entry which is preliminary data.</text>
</comment>
<feature type="transmembrane region" description="Helical" evidence="6">
    <location>
        <begin position="12"/>
        <end position="28"/>
    </location>
</feature>
<protein>
    <recommendedName>
        <fullName evidence="7">Citrate transporter-like domain-containing protein</fullName>
    </recommendedName>
</protein>
<name>A0ABX9KCP7_9FUSO</name>
<evidence type="ECO:0000256" key="4">
    <source>
        <dbReference type="ARBA" id="ARBA00022989"/>
    </source>
</evidence>
<dbReference type="EMBL" id="QUAJ01000083">
    <property type="protein sequence ID" value="REI39205.1"/>
    <property type="molecule type" value="Genomic_DNA"/>
</dbReference>